<dbReference type="PROSITE" id="PS51918">
    <property type="entry name" value="RADICAL_SAM"/>
    <property type="match status" value="1"/>
</dbReference>
<keyword evidence="5 8" id="KW-0560">Oxidoreductase</keyword>
<dbReference type="EMBL" id="LT629701">
    <property type="protein sequence ID" value="SDN11119.1"/>
    <property type="molecule type" value="Genomic_DNA"/>
</dbReference>
<keyword evidence="3 8" id="KW-0479">Metal-binding</keyword>
<dbReference type="Pfam" id="PF04055">
    <property type="entry name" value="Radical_SAM"/>
    <property type="match status" value="1"/>
</dbReference>
<dbReference type="SUPFAM" id="SSF102114">
    <property type="entry name" value="Radical SAM enzymes"/>
    <property type="match status" value="1"/>
</dbReference>
<keyword evidence="4 8" id="KW-0884">PQQ biosynthesis</keyword>
<keyword evidence="7 8" id="KW-0411">Iron-sulfur</keyword>
<dbReference type="EC" id="1.21.98.4" evidence="8"/>
<dbReference type="GO" id="GO:1904047">
    <property type="term" value="F:S-adenosyl-L-methionine binding"/>
    <property type="evidence" value="ECO:0007669"/>
    <property type="project" value="UniProtKB-UniRule"/>
</dbReference>
<dbReference type="CDD" id="cd21119">
    <property type="entry name" value="SPASM_PqqE"/>
    <property type="match status" value="1"/>
</dbReference>
<dbReference type="UniPathway" id="UPA00539"/>
<comment type="cofactor">
    <cofactor evidence="8">
        <name>[4Fe-4S] cluster</name>
        <dbReference type="ChEBI" id="CHEBI:49883"/>
    </cofactor>
    <text evidence="8">Binds 1 [4Fe-4S] cluster. The cluster is coordinated with 3 cysteines and an exchangeable S-adenosyl-L-methionine.</text>
</comment>
<evidence type="ECO:0000256" key="3">
    <source>
        <dbReference type="ARBA" id="ARBA00022723"/>
    </source>
</evidence>
<gene>
    <name evidence="8" type="primary">pqqE</name>
    <name evidence="10" type="ORF">SAMN04489726_4969</name>
</gene>
<feature type="binding site" evidence="8">
    <location>
        <position position="31"/>
    </location>
    <ligand>
        <name>[4Fe-4S] cluster</name>
        <dbReference type="ChEBI" id="CHEBI:49883"/>
        <note>4Fe-4S-S-AdoMet</note>
    </ligand>
</feature>
<dbReference type="GO" id="GO:0018189">
    <property type="term" value="P:pyrroloquinoline quinone biosynthetic process"/>
    <property type="evidence" value="ECO:0007669"/>
    <property type="project" value="UniProtKB-UniRule"/>
</dbReference>
<dbReference type="InterPro" id="IPR011843">
    <property type="entry name" value="PQQ_synth_PqqE_bac"/>
</dbReference>
<evidence type="ECO:0000256" key="6">
    <source>
        <dbReference type="ARBA" id="ARBA00023004"/>
    </source>
</evidence>
<dbReference type="GO" id="GO:0005506">
    <property type="term" value="F:iron ion binding"/>
    <property type="evidence" value="ECO:0007669"/>
    <property type="project" value="UniProtKB-UniRule"/>
</dbReference>
<dbReference type="InterPro" id="IPR013785">
    <property type="entry name" value="Aldolase_TIM"/>
</dbReference>
<evidence type="ECO:0000256" key="5">
    <source>
        <dbReference type="ARBA" id="ARBA00023002"/>
    </source>
</evidence>
<dbReference type="HAMAP" id="MF_00660">
    <property type="entry name" value="PqqE"/>
    <property type="match status" value="1"/>
</dbReference>
<dbReference type="Gene3D" id="3.20.20.70">
    <property type="entry name" value="Aldolase class I"/>
    <property type="match status" value="1"/>
</dbReference>
<protein>
    <recommendedName>
        <fullName evidence="8">PqqA peptide cyclase</fullName>
        <ecNumber evidence="8">1.21.98.4</ecNumber>
    </recommendedName>
    <alternativeName>
        <fullName evidence="8">Coenzyme PQQ synthesis protein E</fullName>
    </alternativeName>
</protein>
<dbReference type="Proteomes" id="UP000183376">
    <property type="component" value="Chromosome I"/>
</dbReference>
<dbReference type="PIRSF" id="PIRSF037420">
    <property type="entry name" value="PQQ_syn_pqqE"/>
    <property type="match status" value="1"/>
</dbReference>
<dbReference type="SFLD" id="SFLDF00280">
    <property type="entry name" value="coenzyme_PQQ_synthesis_protein"/>
    <property type="match status" value="1"/>
</dbReference>
<name>A0A1G9YPJ0_ALLAB</name>
<evidence type="ECO:0000256" key="7">
    <source>
        <dbReference type="ARBA" id="ARBA00023014"/>
    </source>
</evidence>
<comment type="similarity">
    <text evidence="8">Belongs to the radical SAM superfamily. PqqE family.</text>
</comment>
<dbReference type="InterPro" id="IPR017200">
    <property type="entry name" value="PqqE-like"/>
</dbReference>
<dbReference type="GO" id="GO:0051539">
    <property type="term" value="F:4 iron, 4 sulfur cluster binding"/>
    <property type="evidence" value="ECO:0007669"/>
    <property type="project" value="UniProtKB-KW"/>
</dbReference>
<comment type="catalytic activity">
    <reaction evidence="8">
        <text>[PQQ precursor protein] + S-adenosyl-L-methionine = E-Y cross-linked-[PQQ precursor protein] + 5'-deoxyadenosine + L-methionine + H(+)</text>
        <dbReference type="Rhea" id="RHEA:56836"/>
        <dbReference type="Rhea" id="RHEA-COMP:14800"/>
        <dbReference type="Rhea" id="RHEA-COMP:14801"/>
        <dbReference type="ChEBI" id="CHEBI:15378"/>
        <dbReference type="ChEBI" id="CHEBI:17319"/>
        <dbReference type="ChEBI" id="CHEBI:57844"/>
        <dbReference type="ChEBI" id="CHEBI:59789"/>
        <dbReference type="ChEBI" id="CHEBI:141026"/>
        <dbReference type="ChEBI" id="CHEBI:141027"/>
        <dbReference type="EC" id="1.21.98.4"/>
    </reaction>
</comment>
<keyword evidence="11" id="KW-1185">Reference proteome</keyword>
<feature type="domain" description="Radical SAM core" evidence="9">
    <location>
        <begin position="10"/>
        <end position="221"/>
    </location>
</feature>
<dbReference type="SFLD" id="SFLDG01067">
    <property type="entry name" value="SPASM/twitch_domain_containing"/>
    <property type="match status" value="1"/>
</dbReference>
<sequence length="381" mass="41205">MSETTQMPHAAAPLGLLAELTHRCPLHCPYCSNPLELIARQQELSTEQWFSVLDQARDLGVLQVHLSGGEPLARNDLPEIVSHARDLGCYVNLVTSGVGLTTPRLADLVERGIDHVQLSLQGASETSNNAIAGARVFKHKLIAAEAVAEVGVPLTVNTVLHRRNHGEIAELIAMAEQLGAERLELANTQYYGWALRNRTALMPTREQLDAAEPIVREATERLAGRMQIVYVVADYADAHPKPCMHGWGARQLTVAPDGTVLPCPAATAITTLELSSVVDTPLAEIWYSSTSFNAFRGTDWMSEPCRSCPRKETDFGGCRCQAFLLTGDAAATDPVCSLSPNRGLVDDILAEQPAEDPLAGSSIAPVDVELSMRAPTTGRFR</sequence>
<keyword evidence="6 8" id="KW-0408">Iron</keyword>
<evidence type="ECO:0000259" key="9">
    <source>
        <dbReference type="PROSITE" id="PS51918"/>
    </source>
</evidence>
<dbReference type="STRING" id="211114.SAMN04489726_4969"/>
<dbReference type="GO" id="GO:0016491">
    <property type="term" value="F:oxidoreductase activity"/>
    <property type="evidence" value="ECO:0007669"/>
    <property type="project" value="UniProtKB-KW"/>
</dbReference>
<feature type="binding site" evidence="8">
    <location>
        <position position="28"/>
    </location>
    <ligand>
        <name>[4Fe-4S] cluster</name>
        <dbReference type="ChEBI" id="CHEBI:49883"/>
        <note>4Fe-4S-S-AdoMet</note>
    </ligand>
</feature>
<dbReference type="PANTHER" id="PTHR11228">
    <property type="entry name" value="RADICAL SAM DOMAIN PROTEIN"/>
    <property type="match status" value="1"/>
</dbReference>
<dbReference type="CDD" id="cd01335">
    <property type="entry name" value="Radical_SAM"/>
    <property type="match status" value="1"/>
</dbReference>
<evidence type="ECO:0000256" key="2">
    <source>
        <dbReference type="ARBA" id="ARBA00022691"/>
    </source>
</evidence>
<reference evidence="10 11" key="1">
    <citation type="submission" date="2016-10" db="EMBL/GenBank/DDBJ databases">
        <authorList>
            <person name="de Groot N.N."/>
        </authorList>
    </citation>
    <scope>NUCLEOTIDE SEQUENCE [LARGE SCALE GENOMIC DNA]</scope>
    <source>
        <strain evidence="10 11">DSM 44149</strain>
    </source>
</reference>
<dbReference type="InterPro" id="IPR050377">
    <property type="entry name" value="Radical_SAM_PqqE_MftC-like"/>
</dbReference>
<dbReference type="PANTHER" id="PTHR11228:SF7">
    <property type="entry name" value="PQQA PEPTIDE CYCLASE"/>
    <property type="match status" value="1"/>
</dbReference>
<dbReference type="InterPro" id="IPR023885">
    <property type="entry name" value="4Fe4S-binding_SPASM_dom"/>
</dbReference>
<dbReference type="AlphaFoldDB" id="A0A1G9YPJ0"/>
<feature type="binding site" evidence="8">
    <location>
        <position position="24"/>
    </location>
    <ligand>
        <name>[4Fe-4S] cluster</name>
        <dbReference type="ChEBI" id="CHEBI:49883"/>
        <note>4Fe-4S-S-AdoMet</note>
    </ligand>
</feature>
<organism evidence="10 11">
    <name type="scientific">Allokutzneria albata</name>
    <name type="common">Kibdelosporangium albatum</name>
    <dbReference type="NCBI Taxonomy" id="211114"/>
    <lineage>
        <taxon>Bacteria</taxon>
        <taxon>Bacillati</taxon>
        <taxon>Actinomycetota</taxon>
        <taxon>Actinomycetes</taxon>
        <taxon>Pseudonocardiales</taxon>
        <taxon>Pseudonocardiaceae</taxon>
        <taxon>Allokutzneria</taxon>
    </lineage>
</organism>
<comment type="subunit">
    <text evidence="8">Interacts with PqqD. The interaction is necessary for activity of PqqE.</text>
</comment>
<evidence type="ECO:0000256" key="4">
    <source>
        <dbReference type="ARBA" id="ARBA00022905"/>
    </source>
</evidence>
<dbReference type="RefSeq" id="WP_081900037.1">
    <property type="nucleotide sequence ID" value="NZ_JOEF01000002.1"/>
</dbReference>
<evidence type="ECO:0000256" key="8">
    <source>
        <dbReference type="HAMAP-Rule" id="MF_00660"/>
    </source>
</evidence>
<dbReference type="Pfam" id="PF13186">
    <property type="entry name" value="SPASM"/>
    <property type="match status" value="1"/>
</dbReference>
<comment type="pathway">
    <text evidence="8">Cofactor biosynthesis; pyrroloquinoline quinone biosynthesis.</text>
</comment>
<dbReference type="SFLD" id="SFLDS00029">
    <property type="entry name" value="Radical_SAM"/>
    <property type="match status" value="1"/>
</dbReference>
<evidence type="ECO:0000313" key="10">
    <source>
        <dbReference type="EMBL" id="SDN11119.1"/>
    </source>
</evidence>
<evidence type="ECO:0000313" key="11">
    <source>
        <dbReference type="Proteomes" id="UP000183376"/>
    </source>
</evidence>
<dbReference type="InterPro" id="IPR058240">
    <property type="entry name" value="rSAM_sf"/>
</dbReference>
<dbReference type="GO" id="GO:0009975">
    <property type="term" value="F:cyclase activity"/>
    <property type="evidence" value="ECO:0007669"/>
    <property type="project" value="UniProtKB-UniRule"/>
</dbReference>
<dbReference type="SFLD" id="SFLDG01386">
    <property type="entry name" value="main_SPASM_domain-containing"/>
    <property type="match status" value="1"/>
</dbReference>
<keyword evidence="1 8" id="KW-0004">4Fe-4S</keyword>
<dbReference type="InterPro" id="IPR007197">
    <property type="entry name" value="rSAM"/>
</dbReference>
<dbReference type="NCBIfam" id="TIGR04085">
    <property type="entry name" value="rSAM_more_4Fe4S"/>
    <property type="match status" value="1"/>
</dbReference>
<keyword evidence="2 8" id="KW-0949">S-adenosyl-L-methionine</keyword>
<dbReference type="NCBIfam" id="TIGR02109">
    <property type="entry name" value="PQQ_syn_pqqE"/>
    <property type="match status" value="1"/>
</dbReference>
<evidence type="ECO:0000256" key="1">
    <source>
        <dbReference type="ARBA" id="ARBA00022485"/>
    </source>
</evidence>
<dbReference type="eggNOG" id="COG0535">
    <property type="taxonomic scope" value="Bacteria"/>
</dbReference>
<proteinExistence type="inferred from homology"/>
<comment type="function">
    <text evidence="8">Catalyzes the cross-linking of a glutamate residue and a tyrosine residue in the PqqA protein as part of the biosynthesis of pyrroloquinoline quinone (PQQ).</text>
</comment>
<accession>A0A1G9YPJ0</accession>